<organism evidence="6 7">
    <name type="scientific">Ilex paraguariensis</name>
    <name type="common">yerba mate</name>
    <dbReference type="NCBI Taxonomy" id="185542"/>
    <lineage>
        <taxon>Eukaryota</taxon>
        <taxon>Viridiplantae</taxon>
        <taxon>Streptophyta</taxon>
        <taxon>Embryophyta</taxon>
        <taxon>Tracheophyta</taxon>
        <taxon>Spermatophyta</taxon>
        <taxon>Magnoliopsida</taxon>
        <taxon>eudicotyledons</taxon>
        <taxon>Gunneridae</taxon>
        <taxon>Pentapetalae</taxon>
        <taxon>asterids</taxon>
        <taxon>campanulids</taxon>
        <taxon>Aquifoliales</taxon>
        <taxon>Aquifoliaceae</taxon>
        <taxon>Ilex</taxon>
    </lineage>
</organism>
<reference evidence="6 7" key="1">
    <citation type="submission" date="2024-02" db="EMBL/GenBank/DDBJ databases">
        <authorList>
            <person name="Vignale AGUSTIN F."/>
            <person name="Sosa J E."/>
            <person name="Modenutti C."/>
        </authorList>
    </citation>
    <scope>NUCLEOTIDE SEQUENCE [LARGE SCALE GENOMIC DNA]</scope>
</reference>
<feature type="signal peptide" evidence="4">
    <location>
        <begin position="1"/>
        <end position="35"/>
    </location>
</feature>
<evidence type="ECO:0000313" key="7">
    <source>
        <dbReference type="Proteomes" id="UP001642360"/>
    </source>
</evidence>
<dbReference type="PANTHER" id="PTHR35501:SF3">
    <property type="entry name" value="PROTEIN YY1"/>
    <property type="match status" value="1"/>
</dbReference>
<accession>A0ABC8QVP3</accession>
<evidence type="ECO:0000256" key="2">
    <source>
        <dbReference type="ARBA" id="ARBA00022525"/>
    </source>
</evidence>
<dbReference type="Pfam" id="PF14368">
    <property type="entry name" value="LTP_2"/>
    <property type="match status" value="1"/>
</dbReference>
<dbReference type="Gene3D" id="1.10.110.10">
    <property type="entry name" value="Plant lipid-transfer and hydrophobic proteins"/>
    <property type="match status" value="1"/>
</dbReference>
<sequence>MAAMKPLVSLSSLATLLVMIIALVVLQTQVAESQAQTCSGELSNLNVCAPFVMPGTGANANPSSDCCGALQAVDHDCLCNTIRIASRLPSQCNLPAVTCAPSLPLSISVATQPIEFKENSDAITVRWSQTMTVHLRLNFK</sequence>
<dbReference type="PANTHER" id="PTHR35501">
    <property type="entry name" value="PROTEIN YY1"/>
    <property type="match status" value="1"/>
</dbReference>
<evidence type="ECO:0000256" key="3">
    <source>
        <dbReference type="ARBA" id="ARBA00038300"/>
    </source>
</evidence>
<dbReference type="InterPro" id="IPR036312">
    <property type="entry name" value="Bifun_inhib/LTP/seed_sf"/>
</dbReference>
<name>A0ABC8QVP3_9AQUA</name>
<keyword evidence="7" id="KW-1185">Reference proteome</keyword>
<evidence type="ECO:0000259" key="5">
    <source>
        <dbReference type="SMART" id="SM00499"/>
    </source>
</evidence>
<comment type="caution">
    <text evidence="6">The sequence shown here is derived from an EMBL/GenBank/DDBJ whole genome shotgun (WGS) entry which is preliminary data.</text>
</comment>
<feature type="domain" description="Bifunctional inhibitor/plant lipid transfer protein/seed storage helical" evidence="5">
    <location>
        <begin position="38"/>
        <end position="99"/>
    </location>
</feature>
<evidence type="ECO:0000256" key="1">
    <source>
        <dbReference type="ARBA" id="ARBA00004613"/>
    </source>
</evidence>
<dbReference type="CDD" id="cd04660">
    <property type="entry name" value="nsLTP_like"/>
    <property type="match status" value="1"/>
</dbReference>
<dbReference type="SUPFAM" id="SSF47699">
    <property type="entry name" value="Bifunctional inhibitor/lipid-transfer protein/seed storage 2S albumin"/>
    <property type="match status" value="1"/>
</dbReference>
<evidence type="ECO:0000256" key="4">
    <source>
        <dbReference type="SAM" id="SignalP"/>
    </source>
</evidence>
<dbReference type="InterPro" id="IPR044741">
    <property type="entry name" value="NsLTP-like"/>
</dbReference>
<dbReference type="AlphaFoldDB" id="A0ABC8QVP3"/>
<gene>
    <name evidence="6" type="ORF">ILEXP_LOCUS3812</name>
</gene>
<comment type="similarity">
    <text evidence="3">Belongs to the A9/FIL1 family.</text>
</comment>
<dbReference type="Proteomes" id="UP001642360">
    <property type="component" value="Unassembled WGS sequence"/>
</dbReference>
<dbReference type="GO" id="GO:0005576">
    <property type="term" value="C:extracellular region"/>
    <property type="evidence" value="ECO:0007669"/>
    <property type="project" value="UniProtKB-SubCell"/>
</dbReference>
<dbReference type="SMART" id="SM00499">
    <property type="entry name" value="AAI"/>
    <property type="match status" value="1"/>
</dbReference>
<protein>
    <recommendedName>
        <fullName evidence="5">Bifunctional inhibitor/plant lipid transfer protein/seed storage helical domain-containing protein</fullName>
    </recommendedName>
</protein>
<feature type="chain" id="PRO_5044743322" description="Bifunctional inhibitor/plant lipid transfer protein/seed storage helical domain-containing protein" evidence="4">
    <location>
        <begin position="36"/>
        <end position="140"/>
    </location>
</feature>
<dbReference type="InterPro" id="IPR016140">
    <property type="entry name" value="Bifunc_inhib/LTP/seed_store"/>
</dbReference>
<keyword evidence="4" id="KW-0732">Signal</keyword>
<proteinExistence type="inferred from homology"/>
<keyword evidence="2" id="KW-0964">Secreted</keyword>
<evidence type="ECO:0000313" key="6">
    <source>
        <dbReference type="EMBL" id="CAK9136803.1"/>
    </source>
</evidence>
<dbReference type="EMBL" id="CAUOFW020000781">
    <property type="protein sequence ID" value="CAK9136803.1"/>
    <property type="molecule type" value="Genomic_DNA"/>
</dbReference>
<comment type="subcellular location">
    <subcellularLocation>
        <location evidence="1">Secreted</location>
    </subcellularLocation>
</comment>